<evidence type="ECO:0000313" key="14">
    <source>
        <dbReference type="EMBL" id="KKZ95981.1"/>
    </source>
</evidence>
<dbReference type="InterPro" id="IPR015413">
    <property type="entry name" value="Methionyl/Leucyl_tRNA_Synth"/>
</dbReference>
<dbReference type="InterPro" id="IPR013096">
    <property type="entry name" value="Cupin_2"/>
</dbReference>
<dbReference type="PRINTS" id="PR01041">
    <property type="entry name" value="TRNASYNTHMET"/>
</dbReference>
<evidence type="ECO:0000259" key="13">
    <source>
        <dbReference type="Pfam" id="PF09334"/>
    </source>
</evidence>
<evidence type="ECO:0000256" key="3">
    <source>
        <dbReference type="ARBA" id="ARBA00022490"/>
    </source>
</evidence>
<keyword evidence="4 11" id="KW-0436">Ligase</keyword>
<dbReference type="EC" id="6.1.1.10" evidence="2"/>
<keyword evidence="7 11" id="KW-0648">Protein biosynthesis</keyword>
<evidence type="ECO:0000256" key="7">
    <source>
        <dbReference type="ARBA" id="ARBA00022917"/>
    </source>
</evidence>
<dbReference type="Pfam" id="PF09334">
    <property type="entry name" value="tRNA-synt_1g"/>
    <property type="match status" value="1"/>
</dbReference>
<dbReference type="CDD" id="cd06988">
    <property type="entry name" value="cupin_DddK"/>
    <property type="match status" value="1"/>
</dbReference>
<dbReference type="InterPro" id="IPR001412">
    <property type="entry name" value="aa-tRNA-synth_I_CS"/>
</dbReference>
<proteinExistence type="inferred from homology"/>
<keyword evidence="3" id="KW-0963">Cytoplasm</keyword>
<feature type="domain" description="Methionyl/Leucyl tRNA synthetase" evidence="13">
    <location>
        <begin position="126"/>
        <end position="510"/>
    </location>
</feature>
<keyword evidence="5 11" id="KW-0547">Nucleotide-binding</keyword>
<evidence type="ECO:0000256" key="6">
    <source>
        <dbReference type="ARBA" id="ARBA00022840"/>
    </source>
</evidence>
<evidence type="ECO:0000256" key="2">
    <source>
        <dbReference type="ARBA" id="ARBA00012838"/>
    </source>
</evidence>
<dbReference type="InterPro" id="IPR014710">
    <property type="entry name" value="RmlC-like_jellyroll"/>
</dbReference>
<dbReference type="SUPFAM" id="SSF51182">
    <property type="entry name" value="RmlC-like cupins"/>
    <property type="match status" value="1"/>
</dbReference>
<dbReference type="EMBL" id="LCYN01000017">
    <property type="protein sequence ID" value="KKZ95981.1"/>
    <property type="molecule type" value="Genomic_DNA"/>
</dbReference>
<evidence type="ECO:0000313" key="15">
    <source>
        <dbReference type="Proteomes" id="UP000035350"/>
    </source>
</evidence>
<name>A0A0G8CAC2_9BACI</name>
<evidence type="ECO:0000256" key="10">
    <source>
        <dbReference type="ARBA" id="ARBA00047364"/>
    </source>
</evidence>
<dbReference type="PANTHER" id="PTHR45765">
    <property type="entry name" value="METHIONINE--TRNA LIGASE"/>
    <property type="match status" value="1"/>
</dbReference>
<evidence type="ECO:0000256" key="1">
    <source>
        <dbReference type="ARBA" id="ARBA00008258"/>
    </source>
</evidence>
<comment type="similarity">
    <text evidence="1">Belongs to the class-I aminoacyl-tRNA synthetase family. MetG type 1 subfamily.</text>
</comment>
<dbReference type="GO" id="GO:0004825">
    <property type="term" value="F:methionine-tRNA ligase activity"/>
    <property type="evidence" value="ECO:0007669"/>
    <property type="project" value="UniProtKB-EC"/>
</dbReference>
<reference evidence="15" key="2">
    <citation type="submission" date="2015-04" db="EMBL/GenBank/DDBJ databases">
        <title>Draft Genome Sequences of Eight Spore-Forming Food Isolates of Bacillus cereus Genome sequencing.</title>
        <authorList>
            <person name="Krawcyk A.O."/>
            <person name="de Jong A."/>
            <person name="Eijlander R.T."/>
            <person name="Berendsen E.M."/>
            <person name="Holsappel S."/>
            <person name="Wells-Bennik M."/>
            <person name="Kuipers O.P."/>
        </authorList>
    </citation>
    <scope>NUCLEOTIDE SEQUENCE [LARGE SCALE GENOMIC DNA]</scope>
    <source>
        <strain evidence="15">B4147</strain>
    </source>
</reference>
<dbReference type="RefSeq" id="WP_046958456.1">
    <property type="nucleotide sequence ID" value="NZ_LCYN01000017.1"/>
</dbReference>
<dbReference type="InterPro" id="IPR033911">
    <property type="entry name" value="MetRS_core"/>
</dbReference>
<sequence length="671" mass="77498">MHIEKINPQIFTNEYDIMCQRLFPHSNKLYDSPFGAMWGIIEPGEISKIHGHHEVETFIIFKGEGIVKVGKKEEPVTQGDAIFIPPFEEHSLKNTSDENLIFFTIWWENAFSKKNSKKLDSGKKKYLITATPPTPNGDLHVGHLSGPYTGADILTRYLKLKGNEVFYMSGADDHQSYVPFKAGQLEKSPRETADHFANEIEKTLRLAEINPDIFVKPHFSTFHIEFVKEFFEKLWNEGKLVEKEVDILFCKQCDKHLYEAYVRGNCPHCDELSDGNACEKCGRPNLCIDLLNPTCKCCGSEPEKSKIKQLFFPLSNYKTQLKQYYKELKIGPHLTALCERMLDEDLPDIPISHVSDWGIPVPVEGYENQTIYVWFEMAPGYLSATNELIQDKNLSYTLRDFWNNQDTTIINFFGYDNGYFHSVLFPAIWLAYSEDITLPKTMITNEFYQLEGLKFSTSRGHAVWGKELLENASHDVVRYYLSYSRPETVETNFTMEEFNHIVDTNLNQEWESWLHDLKCKLEADFPNGAPELETLSGNYLMHYQHVNRIMNEIMNAYEPNTFSPQKVVRLLNELVRIAKKFLAGEEFLTVLKNNKQRRNTVIALELYTAKILALFSSPIMPTFGKMLWGDLGFNVDMQLDEEVSFLPAGQKVNLQGNYFSKTNDSFYLQNI</sequence>
<dbReference type="Proteomes" id="UP000035350">
    <property type="component" value="Unassembled WGS sequence"/>
</dbReference>
<feature type="domain" description="Cupin type-2" evidence="12">
    <location>
        <begin position="40"/>
        <end position="105"/>
    </location>
</feature>
<dbReference type="Gene3D" id="1.10.730.10">
    <property type="entry name" value="Isoleucyl-tRNA Synthetase, Domain 1"/>
    <property type="match status" value="1"/>
</dbReference>
<dbReference type="InterPro" id="IPR014729">
    <property type="entry name" value="Rossmann-like_a/b/a_fold"/>
</dbReference>
<dbReference type="AlphaFoldDB" id="A0A0G8CAC2"/>
<evidence type="ECO:0000256" key="4">
    <source>
        <dbReference type="ARBA" id="ARBA00022598"/>
    </source>
</evidence>
<keyword evidence="8 11" id="KW-0030">Aminoacyl-tRNA synthetase</keyword>
<dbReference type="PATRIC" id="fig|1396.433.peg.2064"/>
<dbReference type="InterPro" id="IPR009080">
    <property type="entry name" value="tRNAsynth_Ia_anticodon-bd"/>
</dbReference>
<dbReference type="Gene3D" id="3.40.50.620">
    <property type="entry name" value="HUPs"/>
    <property type="match status" value="1"/>
</dbReference>
<evidence type="ECO:0000256" key="5">
    <source>
        <dbReference type="ARBA" id="ARBA00022741"/>
    </source>
</evidence>
<gene>
    <name evidence="14" type="ORF">B4147_5222</name>
</gene>
<keyword evidence="6 11" id="KW-0067">ATP-binding</keyword>
<dbReference type="InterPro" id="IPR029038">
    <property type="entry name" value="MetRS_Zn"/>
</dbReference>
<reference evidence="14 15" key="1">
    <citation type="journal article" date="2015" name="Genome Announc.">
        <title>Next-Generation Whole-Genome Sequencing of Eight Strains of Bacillus cereus, Isolated from Food.</title>
        <authorList>
            <person name="Krawczyk A.O."/>
            <person name="de Jong A."/>
            <person name="Eijlander R.T."/>
            <person name="Berendsen E.M."/>
            <person name="Holsappel S."/>
            <person name="Wells-Bennik M.H."/>
            <person name="Kuipers O.P."/>
        </authorList>
    </citation>
    <scope>NUCLEOTIDE SEQUENCE [LARGE SCALE GENOMIC DNA]</scope>
    <source>
        <strain evidence="14 15">B4147</strain>
    </source>
</reference>
<dbReference type="SUPFAM" id="SSF52374">
    <property type="entry name" value="Nucleotidylyl transferase"/>
    <property type="match status" value="1"/>
</dbReference>
<dbReference type="Gene3D" id="2.20.28.20">
    <property type="entry name" value="Methionyl-tRNA synthetase, Zn-domain"/>
    <property type="match status" value="1"/>
</dbReference>
<comment type="catalytic activity">
    <reaction evidence="10">
        <text>tRNA(Met) + L-methionine + ATP = L-methionyl-tRNA(Met) + AMP + diphosphate</text>
        <dbReference type="Rhea" id="RHEA:13481"/>
        <dbReference type="Rhea" id="RHEA-COMP:9667"/>
        <dbReference type="Rhea" id="RHEA-COMP:9698"/>
        <dbReference type="ChEBI" id="CHEBI:30616"/>
        <dbReference type="ChEBI" id="CHEBI:33019"/>
        <dbReference type="ChEBI" id="CHEBI:57844"/>
        <dbReference type="ChEBI" id="CHEBI:78442"/>
        <dbReference type="ChEBI" id="CHEBI:78530"/>
        <dbReference type="ChEBI" id="CHEBI:456215"/>
        <dbReference type="EC" id="6.1.1.10"/>
    </reaction>
</comment>
<dbReference type="Pfam" id="PF07883">
    <property type="entry name" value="Cupin_2"/>
    <property type="match status" value="1"/>
</dbReference>
<organism evidence="14 15">
    <name type="scientific">Bacillus wiedmannii</name>
    <dbReference type="NCBI Taxonomy" id="1890302"/>
    <lineage>
        <taxon>Bacteria</taxon>
        <taxon>Bacillati</taxon>
        <taxon>Bacillota</taxon>
        <taxon>Bacilli</taxon>
        <taxon>Bacillales</taxon>
        <taxon>Bacillaceae</taxon>
        <taxon>Bacillus</taxon>
        <taxon>Bacillus cereus group</taxon>
    </lineage>
</organism>
<dbReference type="GO" id="GO:0006431">
    <property type="term" value="P:methionyl-tRNA aminoacylation"/>
    <property type="evidence" value="ECO:0007669"/>
    <property type="project" value="InterPro"/>
</dbReference>
<evidence type="ECO:0000259" key="12">
    <source>
        <dbReference type="Pfam" id="PF07883"/>
    </source>
</evidence>
<dbReference type="PANTHER" id="PTHR45765:SF1">
    <property type="entry name" value="METHIONINE--TRNA LIGASE, CYTOPLASMIC"/>
    <property type="match status" value="1"/>
</dbReference>
<evidence type="ECO:0000256" key="9">
    <source>
        <dbReference type="ARBA" id="ARBA00030904"/>
    </source>
</evidence>
<accession>A0A0G8CAC2</accession>
<comment type="caution">
    <text evidence="14">The sequence shown here is derived from an EMBL/GenBank/DDBJ whole genome shotgun (WGS) entry which is preliminary data.</text>
</comment>
<protein>
    <recommendedName>
        <fullName evidence="2">methionine--tRNA ligase</fullName>
        <ecNumber evidence="2">6.1.1.10</ecNumber>
    </recommendedName>
    <alternativeName>
        <fullName evidence="9">Methionyl-tRNA synthetase</fullName>
    </alternativeName>
</protein>
<evidence type="ECO:0000256" key="11">
    <source>
        <dbReference type="RuleBase" id="RU363039"/>
    </source>
</evidence>
<dbReference type="InterPro" id="IPR023458">
    <property type="entry name" value="Met-tRNA_ligase_1"/>
</dbReference>
<dbReference type="GO" id="GO:0005524">
    <property type="term" value="F:ATP binding"/>
    <property type="evidence" value="ECO:0007669"/>
    <property type="project" value="UniProtKB-KW"/>
</dbReference>
<evidence type="ECO:0000256" key="8">
    <source>
        <dbReference type="ARBA" id="ARBA00023146"/>
    </source>
</evidence>
<dbReference type="Gene3D" id="2.60.120.10">
    <property type="entry name" value="Jelly Rolls"/>
    <property type="match status" value="1"/>
</dbReference>
<dbReference type="PROSITE" id="PS00178">
    <property type="entry name" value="AA_TRNA_LIGASE_I"/>
    <property type="match status" value="1"/>
</dbReference>
<dbReference type="InterPro" id="IPR011051">
    <property type="entry name" value="RmlC_Cupin_sf"/>
</dbReference>
<dbReference type="GO" id="GO:0005829">
    <property type="term" value="C:cytosol"/>
    <property type="evidence" value="ECO:0007669"/>
    <property type="project" value="TreeGrafter"/>
</dbReference>
<dbReference type="SUPFAM" id="SSF47323">
    <property type="entry name" value="Anticodon-binding domain of a subclass of class I aminoacyl-tRNA synthetases"/>
    <property type="match status" value="1"/>
</dbReference>